<name>A0ABY2FJJ8_9ACTN</name>
<evidence type="ECO:0000313" key="2">
    <source>
        <dbReference type="EMBL" id="TDW92954.1"/>
    </source>
</evidence>
<keyword evidence="1" id="KW-0812">Transmembrane</keyword>
<dbReference type="RefSeq" id="WP_134125876.1">
    <property type="nucleotide sequence ID" value="NZ_SODU01000001.1"/>
</dbReference>
<gene>
    <name evidence="2" type="ORF">EV137_0222</name>
</gene>
<keyword evidence="3" id="KW-1185">Reference proteome</keyword>
<dbReference type="EMBL" id="SODU01000001">
    <property type="protein sequence ID" value="TDW92954.1"/>
    <property type="molecule type" value="Genomic_DNA"/>
</dbReference>
<comment type="caution">
    <text evidence="2">The sequence shown here is derived from an EMBL/GenBank/DDBJ whole genome shotgun (WGS) entry which is preliminary data.</text>
</comment>
<evidence type="ECO:0000313" key="3">
    <source>
        <dbReference type="Proteomes" id="UP000295060"/>
    </source>
</evidence>
<dbReference type="Proteomes" id="UP000295060">
    <property type="component" value="Unassembled WGS sequence"/>
</dbReference>
<reference evidence="2 3" key="1">
    <citation type="submission" date="2019-03" db="EMBL/GenBank/DDBJ databases">
        <title>Genomic Encyclopedia of Type Strains, Phase III (KMG-III): the genomes of soil and plant-associated and newly described type strains.</title>
        <authorList>
            <person name="Whitman W."/>
        </authorList>
    </citation>
    <scope>NUCLEOTIDE SEQUENCE [LARGE SCALE GENOMIC DNA]</scope>
    <source>
        <strain evidence="2 3">VKMAc-2574</strain>
    </source>
</reference>
<organism evidence="2 3">
    <name type="scientific">Kribbella pratensis</name>
    <dbReference type="NCBI Taxonomy" id="2512112"/>
    <lineage>
        <taxon>Bacteria</taxon>
        <taxon>Bacillati</taxon>
        <taxon>Actinomycetota</taxon>
        <taxon>Actinomycetes</taxon>
        <taxon>Propionibacteriales</taxon>
        <taxon>Kribbellaceae</taxon>
        <taxon>Kribbella</taxon>
    </lineage>
</organism>
<sequence>MNTELEPPRVPPLSAAERSRMRNQLMERTRPATGRQARRWIAPMVGVGAVAAVVAGTLVVTQKSPDEPAAAGTSAPLTSPEARVGVDLGAVPRGDVAKIVADCQFPDEAGPAQLVWSRHVRGITTDSSALVALALNTKRATAQPTVTRGGRKPGPGGAPSIAKLGYRFCMTRMPPSAKLGAVASVARVEDKAWRTEPTAQRGLVTLGSTDGDITNDLTTLQAWRLYRAHPDVAKVEARYVLDGKTGPWTSGVVDGGFAYLEVQANGKFTLGQRLETEVRAFDAQGRPVPVG</sequence>
<keyword evidence="1" id="KW-1133">Transmembrane helix</keyword>
<feature type="transmembrane region" description="Helical" evidence="1">
    <location>
        <begin position="40"/>
        <end position="60"/>
    </location>
</feature>
<accession>A0ABY2FJJ8</accession>
<evidence type="ECO:0000256" key="1">
    <source>
        <dbReference type="SAM" id="Phobius"/>
    </source>
</evidence>
<keyword evidence="1" id="KW-0472">Membrane</keyword>
<proteinExistence type="predicted"/>
<protein>
    <submittedName>
        <fullName evidence="2">Uncharacterized protein</fullName>
    </submittedName>
</protein>